<dbReference type="Pfam" id="PF02826">
    <property type="entry name" value="2-Hacid_dh_C"/>
    <property type="match status" value="1"/>
</dbReference>
<dbReference type="Pfam" id="PF00389">
    <property type="entry name" value="2-Hacid_dh"/>
    <property type="match status" value="1"/>
</dbReference>
<dbReference type="PANTHER" id="PTHR43026:SF1">
    <property type="entry name" value="2-HYDROXYACID DEHYDROGENASE HOMOLOG 1-RELATED"/>
    <property type="match status" value="1"/>
</dbReference>
<dbReference type="InterPro" id="IPR006139">
    <property type="entry name" value="D-isomer_2_OHA_DH_cat_dom"/>
</dbReference>
<reference evidence="7 8" key="1">
    <citation type="submission" date="2017-03" db="EMBL/GenBank/DDBJ databases">
        <title>Genome sequence of Sphingomonas mucosissima DSM 17494.</title>
        <authorList>
            <person name="Poehlein A."/>
            <person name="Wuebbeler J.H."/>
            <person name="Steinbuechel A."/>
            <person name="Daniel R."/>
        </authorList>
    </citation>
    <scope>NUCLEOTIDE SEQUENCE [LARGE SCALE GENOMIC DNA]</scope>
    <source>
        <strain evidence="7 8">DSM 17494</strain>
    </source>
</reference>
<dbReference type="OrthoDB" id="9793626at2"/>
<dbReference type="SUPFAM" id="SSF52283">
    <property type="entry name" value="Formate/glycerate dehydrogenase catalytic domain-like"/>
    <property type="match status" value="1"/>
</dbReference>
<proteinExistence type="inferred from homology"/>
<dbReference type="Gene3D" id="3.40.50.720">
    <property type="entry name" value="NAD(P)-binding Rossmann-like Domain"/>
    <property type="match status" value="2"/>
</dbReference>
<evidence type="ECO:0000259" key="5">
    <source>
        <dbReference type="Pfam" id="PF00389"/>
    </source>
</evidence>
<feature type="domain" description="D-isomer specific 2-hydroxyacid dehydrogenase NAD-binding" evidence="6">
    <location>
        <begin position="110"/>
        <end position="297"/>
    </location>
</feature>
<dbReference type="InterPro" id="IPR058205">
    <property type="entry name" value="D-LDH-like"/>
</dbReference>
<dbReference type="GO" id="GO:0051287">
    <property type="term" value="F:NAD binding"/>
    <property type="evidence" value="ECO:0007669"/>
    <property type="project" value="InterPro"/>
</dbReference>
<evidence type="ECO:0000259" key="6">
    <source>
        <dbReference type="Pfam" id="PF02826"/>
    </source>
</evidence>
<dbReference type="CDD" id="cd12183">
    <property type="entry name" value="LDH_like_2"/>
    <property type="match status" value="1"/>
</dbReference>
<dbReference type="PROSITE" id="PS00670">
    <property type="entry name" value="D_2_HYDROXYACID_DH_2"/>
    <property type="match status" value="1"/>
</dbReference>
<dbReference type="Proteomes" id="UP000197783">
    <property type="component" value="Unassembled WGS sequence"/>
</dbReference>
<dbReference type="PROSITE" id="PS00671">
    <property type="entry name" value="D_2_HYDROXYACID_DH_3"/>
    <property type="match status" value="1"/>
</dbReference>
<accession>A0A245ZEY6</accession>
<comment type="similarity">
    <text evidence="1 4">Belongs to the D-isomer specific 2-hydroxyacid dehydrogenase family.</text>
</comment>
<keyword evidence="8" id="KW-1185">Reference proteome</keyword>
<dbReference type="InterPro" id="IPR006140">
    <property type="entry name" value="D-isomer_DH_NAD-bd"/>
</dbReference>
<evidence type="ECO:0000313" key="8">
    <source>
        <dbReference type="Proteomes" id="UP000197783"/>
    </source>
</evidence>
<evidence type="ECO:0000256" key="3">
    <source>
        <dbReference type="ARBA" id="ARBA00023027"/>
    </source>
</evidence>
<dbReference type="InterPro" id="IPR036291">
    <property type="entry name" value="NAD(P)-bd_dom_sf"/>
</dbReference>
<evidence type="ECO:0000256" key="2">
    <source>
        <dbReference type="ARBA" id="ARBA00023002"/>
    </source>
</evidence>
<organism evidence="7 8">
    <name type="scientific">Sphingomonas mucosissima</name>
    <dbReference type="NCBI Taxonomy" id="370959"/>
    <lineage>
        <taxon>Bacteria</taxon>
        <taxon>Pseudomonadati</taxon>
        <taxon>Pseudomonadota</taxon>
        <taxon>Alphaproteobacteria</taxon>
        <taxon>Sphingomonadales</taxon>
        <taxon>Sphingomonadaceae</taxon>
        <taxon>Sphingomonas</taxon>
    </lineage>
</organism>
<dbReference type="AlphaFoldDB" id="A0A245ZEY6"/>
<comment type="caution">
    <text evidence="7">The sequence shown here is derived from an EMBL/GenBank/DDBJ whole genome shotgun (WGS) entry which is preliminary data.</text>
</comment>
<name>A0A245ZEY6_9SPHN</name>
<feature type="domain" description="D-isomer specific 2-hydroxyacid dehydrogenase catalytic" evidence="5">
    <location>
        <begin position="3"/>
        <end position="328"/>
    </location>
</feature>
<dbReference type="PANTHER" id="PTHR43026">
    <property type="entry name" value="2-HYDROXYACID DEHYDROGENASE HOMOLOG 1-RELATED"/>
    <property type="match status" value="1"/>
</dbReference>
<dbReference type="EC" id="1.1.1.28" evidence="7"/>
<dbReference type="InterPro" id="IPR029753">
    <property type="entry name" value="D-isomer_DH_CS"/>
</dbReference>
<evidence type="ECO:0000256" key="1">
    <source>
        <dbReference type="ARBA" id="ARBA00005854"/>
    </source>
</evidence>
<dbReference type="EMBL" id="NBBJ01000006">
    <property type="protein sequence ID" value="OWK28301.1"/>
    <property type="molecule type" value="Genomic_DNA"/>
</dbReference>
<evidence type="ECO:0000256" key="4">
    <source>
        <dbReference type="RuleBase" id="RU003719"/>
    </source>
</evidence>
<protein>
    <submittedName>
        <fullName evidence="7">D-lactate dehydrogenase</fullName>
        <ecNumber evidence="7">1.1.1.28</ecNumber>
    </submittedName>
</protein>
<evidence type="ECO:0000313" key="7">
    <source>
        <dbReference type="EMBL" id="OWK28301.1"/>
    </source>
</evidence>
<gene>
    <name evidence="7" type="primary">ldhA</name>
    <name evidence="7" type="ORF">SPMU_31570</name>
</gene>
<sequence length="334" mass="35988">MKVAVFSTKSYDRRFLEAANANAGHELHFIEARLSAQTSALAKGTVAVCAFVNDTIDRETLSRLKEGGCRLVALRSAGFNNVDLPAAREFDIAVARVPAYSPYAVAEHTIALILALNRNIHRAYARVREGNFALEGLLGFDLRGRTAGIVGTGTIGVETARILRGFGCRVLGSDPQRCDDFIALGGEYVALATLLAESDIVSLHCPLNPATHHLIDEAAISTMKPGVMLINTSRGAVVDTRAVIRGLKSGQIGHLGLDVYEEEGDLFFEDLSDHMIRDDVFARLLTFPNVLITGHQAFFTAEALTAIAETTIGNITSFAQTGRPAHEVSVERIA</sequence>
<keyword evidence="3" id="KW-0520">NAD</keyword>
<dbReference type="RefSeq" id="WP_088335051.1">
    <property type="nucleotide sequence ID" value="NZ_NBBJ01000006.1"/>
</dbReference>
<keyword evidence="2 4" id="KW-0560">Oxidoreductase</keyword>
<dbReference type="SUPFAM" id="SSF51735">
    <property type="entry name" value="NAD(P)-binding Rossmann-fold domains"/>
    <property type="match status" value="1"/>
</dbReference>
<dbReference type="GO" id="GO:0008720">
    <property type="term" value="F:D-lactate dehydrogenase (NAD+) activity"/>
    <property type="evidence" value="ECO:0007669"/>
    <property type="project" value="UniProtKB-EC"/>
</dbReference>